<evidence type="ECO:0000313" key="2">
    <source>
        <dbReference type="EMBL" id="KAK6736531.1"/>
    </source>
</evidence>
<gene>
    <name evidence="2" type="primary">Necator_chrII.g7093</name>
    <name evidence="2" type="ORF">RB195_019300</name>
</gene>
<reference evidence="2 3" key="1">
    <citation type="submission" date="2023-08" db="EMBL/GenBank/DDBJ databases">
        <title>A Necator americanus chromosomal reference genome.</title>
        <authorList>
            <person name="Ilik V."/>
            <person name="Petrzelkova K.J."/>
            <person name="Pardy F."/>
            <person name="Fuh T."/>
            <person name="Niatou-Singa F.S."/>
            <person name="Gouil Q."/>
            <person name="Baker L."/>
            <person name="Ritchie M.E."/>
            <person name="Jex A.R."/>
            <person name="Gazzola D."/>
            <person name="Li H."/>
            <person name="Toshio Fujiwara R."/>
            <person name="Zhan B."/>
            <person name="Aroian R.V."/>
            <person name="Pafco B."/>
            <person name="Schwarz E.M."/>
        </authorList>
    </citation>
    <scope>NUCLEOTIDE SEQUENCE [LARGE SCALE GENOMIC DNA]</scope>
    <source>
        <strain evidence="2 3">Aroian</strain>
        <tissue evidence="2">Whole animal</tissue>
    </source>
</reference>
<protein>
    <submittedName>
        <fullName evidence="2">Uncharacterized protein</fullName>
    </submittedName>
</protein>
<feature type="compositionally biased region" description="Low complexity" evidence="1">
    <location>
        <begin position="95"/>
        <end position="108"/>
    </location>
</feature>
<organism evidence="2 3">
    <name type="scientific">Necator americanus</name>
    <name type="common">Human hookworm</name>
    <dbReference type="NCBI Taxonomy" id="51031"/>
    <lineage>
        <taxon>Eukaryota</taxon>
        <taxon>Metazoa</taxon>
        <taxon>Ecdysozoa</taxon>
        <taxon>Nematoda</taxon>
        <taxon>Chromadorea</taxon>
        <taxon>Rhabditida</taxon>
        <taxon>Rhabditina</taxon>
        <taxon>Rhabditomorpha</taxon>
        <taxon>Strongyloidea</taxon>
        <taxon>Ancylostomatidae</taxon>
        <taxon>Bunostominae</taxon>
        <taxon>Necator</taxon>
    </lineage>
</organism>
<name>A0ABR1CF65_NECAM</name>
<feature type="compositionally biased region" description="Polar residues" evidence="1">
    <location>
        <begin position="132"/>
        <end position="143"/>
    </location>
</feature>
<accession>A0ABR1CF65</accession>
<sequence length="143" mass="16294">MAKASHRLQKGAVVQRHARVHLKGRMPEGNMESLATSIRLVTLNCRLLSSELQQAVLTRHLRYLHASFAALQETRTRDCPLISIDNYTIYCGDATNPTTGRQRPTRPTTRNEKATRHQRRRTKTDATALRTHPQTRPNTTARD</sequence>
<evidence type="ECO:0000256" key="1">
    <source>
        <dbReference type="SAM" id="MobiDB-lite"/>
    </source>
</evidence>
<proteinExistence type="predicted"/>
<dbReference type="EMBL" id="JAVFWL010000002">
    <property type="protein sequence ID" value="KAK6736531.1"/>
    <property type="molecule type" value="Genomic_DNA"/>
</dbReference>
<feature type="region of interest" description="Disordered" evidence="1">
    <location>
        <begin position="92"/>
        <end position="143"/>
    </location>
</feature>
<evidence type="ECO:0000313" key="3">
    <source>
        <dbReference type="Proteomes" id="UP001303046"/>
    </source>
</evidence>
<keyword evidence="3" id="KW-1185">Reference proteome</keyword>
<comment type="caution">
    <text evidence="2">The sequence shown here is derived from an EMBL/GenBank/DDBJ whole genome shotgun (WGS) entry which is preliminary data.</text>
</comment>
<dbReference type="Proteomes" id="UP001303046">
    <property type="component" value="Unassembled WGS sequence"/>
</dbReference>